<evidence type="ECO:0008006" key="4">
    <source>
        <dbReference type="Google" id="ProtNLM"/>
    </source>
</evidence>
<feature type="signal peptide" evidence="1">
    <location>
        <begin position="1"/>
        <end position="20"/>
    </location>
</feature>
<dbReference type="EMBL" id="JEMB01000960">
    <property type="protein sequence ID" value="KYF92023.1"/>
    <property type="molecule type" value="Genomic_DNA"/>
</dbReference>
<reference evidence="2 3" key="1">
    <citation type="submission" date="2014-02" db="EMBL/GenBank/DDBJ databases">
        <title>The small core and large imbalanced accessory genome model reveals a collaborative survival strategy of Sorangium cellulosum strains in nature.</title>
        <authorList>
            <person name="Han K."/>
            <person name="Peng R."/>
            <person name="Blom J."/>
            <person name="Li Y.-Z."/>
        </authorList>
    </citation>
    <scope>NUCLEOTIDE SEQUENCE [LARGE SCALE GENOMIC DNA]</scope>
    <source>
        <strain evidence="2 3">So0011-07</strain>
    </source>
</reference>
<dbReference type="Proteomes" id="UP000075635">
    <property type="component" value="Unassembled WGS sequence"/>
</dbReference>
<keyword evidence="1" id="KW-0732">Signal</keyword>
<gene>
    <name evidence="2" type="ORF">BE17_03655</name>
</gene>
<proteinExistence type="predicted"/>
<protein>
    <recommendedName>
        <fullName evidence="4">Secreted protein</fullName>
    </recommendedName>
</protein>
<evidence type="ECO:0000313" key="3">
    <source>
        <dbReference type="Proteomes" id="UP000075635"/>
    </source>
</evidence>
<dbReference type="AlphaFoldDB" id="A0A150SHS4"/>
<accession>A0A150SHS4</accession>
<evidence type="ECO:0000313" key="2">
    <source>
        <dbReference type="EMBL" id="KYF92023.1"/>
    </source>
</evidence>
<evidence type="ECO:0000256" key="1">
    <source>
        <dbReference type="SAM" id="SignalP"/>
    </source>
</evidence>
<name>A0A150SHS4_SORCE</name>
<comment type="caution">
    <text evidence="2">The sequence shown here is derived from an EMBL/GenBank/DDBJ whole genome shotgun (WGS) entry which is preliminary data.</text>
</comment>
<organism evidence="2 3">
    <name type="scientific">Sorangium cellulosum</name>
    <name type="common">Polyangium cellulosum</name>
    <dbReference type="NCBI Taxonomy" id="56"/>
    <lineage>
        <taxon>Bacteria</taxon>
        <taxon>Pseudomonadati</taxon>
        <taxon>Myxococcota</taxon>
        <taxon>Polyangia</taxon>
        <taxon>Polyangiales</taxon>
        <taxon>Polyangiaceae</taxon>
        <taxon>Sorangium</taxon>
    </lineage>
</organism>
<feature type="chain" id="PRO_5007568830" description="Secreted protein" evidence="1">
    <location>
        <begin position="21"/>
        <end position="194"/>
    </location>
</feature>
<sequence>MKTIQTVLRCAPFFGLVAMALPGCWDESQPDSKSEEILCGKLAECGKLSAGVTAEQCADNMGVLHLQAINELKACTPVFEQLKSLMACAAQQQGCESGVGTEAAELPADHPCFEENERYKEALQEVGTQSKEPDAGALCAFFYERAVDRATTPATGKTCSTNADCPAVECPDPALGSDGYCQNGNCKTAIDICR</sequence>